<dbReference type="Proteomes" id="UP000324705">
    <property type="component" value="Chromosome 2B"/>
</dbReference>
<dbReference type="InterPro" id="IPR045843">
    <property type="entry name" value="IND-like"/>
</dbReference>
<organism evidence="10 11">
    <name type="scientific">Triticum turgidum subsp. durum</name>
    <name type="common">Durum wheat</name>
    <name type="synonym">Triticum durum</name>
    <dbReference type="NCBI Taxonomy" id="4567"/>
    <lineage>
        <taxon>Eukaryota</taxon>
        <taxon>Viridiplantae</taxon>
        <taxon>Streptophyta</taxon>
        <taxon>Embryophyta</taxon>
        <taxon>Tracheophyta</taxon>
        <taxon>Spermatophyta</taxon>
        <taxon>Magnoliopsida</taxon>
        <taxon>Liliopsida</taxon>
        <taxon>Poales</taxon>
        <taxon>Poaceae</taxon>
        <taxon>BOP clade</taxon>
        <taxon>Pooideae</taxon>
        <taxon>Triticodae</taxon>
        <taxon>Triticeae</taxon>
        <taxon>Triticinae</taxon>
        <taxon>Triticum</taxon>
    </lineage>
</organism>
<evidence type="ECO:0000256" key="5">
    <source>
        <dbReference type="ARBA" id="ARBA00023125"/>
    </source>
</evidence>
<dbReference type="InterPro" id="IPR036638">
    <property type="entry name" value="HLH_DNA-bd_sf"/>
</dbReference>
<dbReference type="GO" id="GO:0000981">
    <property type="term" value="F:DNA-binding transcription factor activity, RNA polymerase II-specific"/>
    <property type="evidence" value="ECO:0007669"/>
    <property type="project" value="TreeGrafter"/>
</dbReference>
<evidence type="ECO:0000256" key="6">
    <source>
        <dbReference type="ARBA" id="ARBA00023163"/>
    </source>
</evidence>
<dbReference type="InterPro" id="IPR011598">
    <property type="entry name" value="bHLH_dom"/>
</dbReference>
<dbReference type="PANTHER" id="PTHR16223">
    <property type="entry name" value="TRANSCRIPTION FACTOR BHLH83-RELATED"/>
    <property type="match status" value="1"/>
</dbReference>
<name>A0A9R1Q281_TRITD</name>
<feature type="domain" description="BHLH" evidence="9">
    <location>
        <begin position="394"/>
        <end position="443"/>
    </location>
</feature>
<dbReference type="FunFam" id="4.10.280.10:FF:000032">
    <property type="entry name" value="Transcription factor bHLH123 family"/>
    <property type="match status" value="1"/>
</dbReference>
<proteinExistence type="inferred from homology"/>
<dbReference type="Gramene" id="TRITD2Bv1G248240.3">
    <property type="protein sequence ID" value="TRITD2Bv1G248240.3"/>
    <property type="gene ID" value="TRITD2Bv1G248240"/>
</dbReference>
<dbReference type="InterPro" id="IPR045239">
    <property type="entry name" value="bHLH95_bHLH"/>
</dbReference>
<dbReference type="OMA" id="RVEHSIC"/>
<sequence length="521" mass="55521">MREDRQRPKPRSGRRNSSPFHFQTVYIYPDDTTPSFPLSLASPLSPPSSPCPPNKHSPLPCIWLLSLRRAPGSIGRQGNGAVIGRSIDMGDHQLMHAAPAMYNGGGAGAVSHGMWWNSNATAAVPAVACSTELAGFNNWPAGLAAGGYDVAADGGKQAKSCTTTASSESPGNNSSLTFQETASINDPAVAGFTDWNNPYMSNGAGNMHGFLQVGHHDMSSRTDQQSMMNAVAAPNNLDLALQGHHHQQQQDDHHRQQQLLSSLGAPELLLSPNSPYGFQSSLLRSLIEPTGKPAPAAGLLQQYQYQQMGGQTGAREPLQFTNDAAFWNQSAGFGMGMAAPPATDNTSVRAAKQPSPAPRGANLALKTVLEGVGDSSSIVAKKASGEPAFKKPRMETPSPLPTFKVRKEKLGDRITALQQLVSPFGKTDTASVLHETIEYIKFLHDQVGVLSAPYLKSGHHQHQVPQYLKSSSNGSPDKSCKDGGEVSLKGRGLCLVPISSTFAVASDVPVDFWNPFGPQFR</sequence>
<comment type="subcellular location">
    <subcellularLocation>
        <location evidence="1">Nucleus</location>
    </subcellularLocation>
</comment>
<evidence type="ECO:0000256" key="2">
    <source>
        <dbReference type="ARBA" id="ARBA00005510"/>
    </source>
</evidence>
<feature type="region of interest" description="Disordered" evidence="8">
    <location>
        <begin position="462"/>
        <end position="483"/>
    </location>
</feature>
<evidence type="ECO:0000256" key="8">
    <source>
        <dbReference type="SAM" id="MobiDB-lite"/>
    </source>
</evidence>
<evidence type="ECO:0000256" key="3">
    <source>
        <dbReference type="ARBA" id="ARBA00011738"/>
    </source>
</evidence>
<keyword evidence="11" id="KW-1185">Reference proteome</keyword>
<keyword evidence="4" id="KW-0805">Transcription regulation</keyword>
<dbReference type="GO" id="GO:0046983">
    <property type="term" value="F:protein dimerization activity"/>
    <property type="evidence" value="ECO:0007669"/>
    <property type="project" value="InterPro"/>
</dbReference>
<dbReference type="PANTHER" id="PTHR16223:SF185">
    <property type="entry name" value="OS04G0631600 PROTEIN"/>
    <property type="match status" value="1"/>
</dbReference>
<evidence type="ECO:0000256" key="1">
    <source>
        <dbReference type="ARBA" id="ARBA00004123"/>
    </source>
</evidence>
<evidence type="ECO:0000256" key="7">
    <source>
        <dbReference type="ARBA" id="ARBA00023242"/>
    </source>
</evidence>
<accession>A0A9R1Q281</accession>
<comment type="similarity">
    <text evidence="2">Belongs to the bHLH protein family.</text>
</comment>
<evidence type="ECO:0000313" key="11">
    <source>
        <dbReference type="Proteomes" id="UP000324705"/>
    </source>
</evidence>
<gene>
    <name evidence="10" type="ORF">TRITD_2Bv1G248240</name>
</gene>
<dbReference type="SUPFAM" id="SSF47459">
    <property type="entry name" value="HLH, helix-loop-helix DNA-binding domain"/>
    <property type="match status" value="1"/>
</dbReference>
<keyword evidence="5" id="KW-0238">DNA-binding</keyword>
<dbReference type="GO" id="GO:0005634">
    <property type="term" value="C:nucleus"/>
    <property type="evidence" value="ECO:0007669"/>
    <property type="project" value="UniProtKB-SubCell"/>
</dbReference>
<dbReference type="EMBL" id="LT934114">
    <property type="protein sequence ID" value="VAH53789.1"/>
    <property type="molecule type" value="Genomic_DNA"/>
</dbReference>
<evidence type="ECO:0000259" key="9">
    <source>
        <dbReference type="PROSITE" id="PS50888"/>
    </source>
</evidence>
<dbReference type="PROSITE" id="PS50888">
    <property type="entry name" value="BHLH"/>
    <property type="match status" value="1"/>
</dbReference>
<dbReference type="Gene3D" id="4.10.280.10">
    <property type="entry name" value="Helix-loop-helix DNA-binding domain"/>
    <property type="match status" value="1"/>
</dbReference>
<evidence type="ECO:0000256" key="4">
    <source>
        <dbReference type="ARBA" id="ARBA00023015"/>
    </source>
</evidence>
<reference evidence="10 11" key="1">
    <citation type="submission" date="2017-09" db="EMBL/GenBank/DDBJ databases">
        <authorList>
            <consortium name="International Durum Wheat Genome Sequencing Consortium (IDWGSC)"/>
            <person name="Milanesi L."/>
        </authorList>
    </citation>
    <scope>NUCLEOTIDE SEQUENCE [LARGE SCALE GENOMIC DNA]</scope>
    <source>
        <strain evidence="11">cv. Svevo</strain>
    </source>
</reference>
<keyword evidence="6" id="KW-0804">Transcription</keyword>
<protein>
    <recommendedName>
        <fullName evidence="9">BHLH domain-containing protein</fullName>
    </recommendedName>
</protein>
<feature type="region of interest" description="Disordered" evidence="8">
    <location>
        <begin position="1"/>
        <end position="20"/>
    </location>
</feature>
<evidence type="ECO:0000313" key="10">
    <source>
        <dbReference type="EMBL" id="VAH53789.1"/>
    </source>
</evidence>
<comment type="subunit">
    <text evidence="3">Homodimer.</text>
</comment>
<keyword evidence="7" id="KW-0539">Nucleus</keyword>
<dbReference type="GO" id="GO:0000978">
    <property type="term" value="F:RNA polymerase II cis-regulatory region sequence-specific DNA binding"/>
    <property type="evidence" value="ECO:0007669"/>
    <property type="project" value="TreeGrafter"/>
</dbReference>
<dbReference type="CDD" id="cd11393">
    <property type="entry name" value="bHLH_AtbHLH_like"/>
    <property type="match status" value="1"/>
</dbReference>
<dbReference type="AlphaFoldDB" id="A0A9R1Q281"/>